<proteinExistence type="predicted"/>
<comment type="caution">
    <text evidence="4">The sequence shown here is derived from an EMBL/GenBank/DDBJ whole genome shotgun (WGS) entry which is preliminary data.</text>
</comment>
<dbReference type="Proteomes" id="UP000430272">
    <property type="component" value="Unassembled WGS sequence"/>
</dbReference>
<keyword evidence="5" id="KW-1185">Reference proteome</keyword>
<dbReference type="InterPro" id="IPR000182">
    <property type="entry name" value="GNAT_dom"/>
</dbReference>
<dbReference type="InterPro" id="IPR050832">
    <property type="entry name" value="Bact_Acetyltransf"/>
</dbReference>
<dbReference type="PANTHER" id="PTHR43877:SF5">
    <property type="entry name" value="BLL8307 PROTEIN"/>
    <property type="match status" value="1"/>
</dbReference>
<accession>A0A844Y8Z3</accession>
<evidence type="ECO:0000313" key="4">
    <source>
        <dbReference type="EMBL" id="MXO53488.1"/>
    </source>
</evidence>
<dbReference type="InterPro" id="IPR016181">
    <property type="entry name" value="Acyl_CoA_acyltransferase"/>
</dbReference>
<dbReference type="EMBL" id="WTYD01000001">
    <property type="protein sequence ID" value="MXO53488.1"/>
    <property type="molecule type" value="Genomic_DNA"/>
</dbReference>
<dbReference type="CDD" id="cd04301">
    <property type="entry name" value="NAT_SF"/>
    <property type="match status" value="1"/>
</dbReference>
<evidence type="ECO:0000259" key="3">
    <source>
        <dbReference type="PROSITE" id="PS51186"/>
    </source>
</evidence>
<organism evidence="4 5">
    <name type="scientific">Qipengyuania pelagi</name>
    <dbReference type="NCBI Taxonomy" id="994320"/>
    <lineage>
        <taxon>Bacteria</taxon>
        <taxon>Pseudomonadati</taxon>
        <taxon>Pseudomonadota</taxon>
        <taxon>Alphaproteobacteria</taxon>
        <taxon>Sphingomonadales</taxon>
        <taxon>Erythrobacteraceae</taxon>
        <taxon>Qipengyuania</taxon>
    </lineage>
</organism>
<dbReference type="PROSITE" id="PS51186">
    <property type="entry name" value="GNAT"/>
    <property type="match status" value="1"/>
</dbReference>
<dbReference type="SUPFAM" id="SSF55729">
    <property type="entry name" value="Acyl-CoA N-acyltransferases (Nat)"/>
    <property type="match status" value="1"/>
</dbReference>
<evidence type="ECO:0000313" key="5">
    <source>
        <dbReference type="Proteomes" id="UP000430272"/>
    </source>
</evidence>
<sequence length="151" mass="16368">MEIGLANLDDADLRDLLTLHQRRMVESSPPGTSFALDLSGLAHPDVSVFAARHDGSLMGVAALKQIEPRSGEIKSMRVVDRELGAGVGFALLSHLIGVARDRGYRTLMLETGTGEAFAAANALYLRNGFVRRGPFADYAASDFNIFYERAL</sequence>
<evidence type="ECO:0000256" key="2">
    <source>
        <dbReference type="ARBA" id="ARBA00023315"/>
    </source>
</evidence>
<dbReference type="GO" id="GO:0016747">
    <property type="term" value="F:acyltransferase activity, transferring groups other than amino-acyl groups"/>
    <property type="evidence" value="ECO:0007669"/>
    <property type="project" value="InterPro"/>
</dbReference>
<protein>
    <submittedName>
        <fullName evidence="4">GNAT family N-acetyltransferase</fullName>
    </submittedName>
</protein>
<dbReference type="Pfam" id="PF00583">
    <property type="entry name" value="Acetyltransf_1"/>
    <property type="match status" value="1"/>
</dbReference>
<evidence type="ECO:0000256" key="1">
    <source>
        <dbReference type="ARBA" id="ARBA00022679"/>
    </source>
</evidence>
<dbReference type="Gene3D" id="3.40.630.30">
    <property type="match status" value="1"/>
</dbReference>
<feature type="domain" description="N-acetyltransferase" evidence="3">
    <location>
        <begin position="3"/>
        <end position="151"/>
    </location>
</feature>
<keyword evidence="1 4" id="KW-0808">Transferase</keyword>
<dbReference type="RefSeq" id="WP_160660343.1">
    <property type="nucleotide sequence ID" value="NZ_BAABDV010000001.1"/>
</dbReference>
<dbReference type="AlphaFoldDB" id="A0A844Y8Z3"/>
<dbReference type="PANTHER" id="PTHR43877">
    <property type="entry name" value="AMINOALKYLPHOSPHONATE N-ACETYLTRANSFERASE-RELATED-RELATED"/>
    <property type="match status" value="1"/>
</dbReference>
<gene>
    <name evidence="4" type="ORF">GRI47_05625</name>
</gene>
<name>A0A844Y8Z3_9SPHN</name>
<reference evidence="4 5" key="1">
    <citation type="submission" date="2019-12" db="EMBL/GenBank/DDBJ databases">
        <title>Genomic-based taxomic classification of the family Erythrobacteraceae.</title>
        <authorList>
            <person name="Xu L."/>
        </authorList>
    </citation>
    <scope>NUCLEOTIDE SEQUENCE [LARGE SCALE GENOMIC DNA]</scope>
    <source>
        <strain evidence="4 5">JCM 17468</strain>
    </source>
</reference>
<dbReference type="OrthoDB" id="9803233at2"/>
<keyword evidence="2" id="KW-0012">Acyltransferase</keyword>